<dbReference type="AlphaFoldDB" id="A0A7J6UWD8"/>
<proteinExistence type="predicted"/>
<comment type="caution">
    <text evidence="1">The sequence shown here is derived from an EMBL/GenBank/DDBJ whole genome shotgun (WGS) entry which is preliminary data.</text>
</comment>
<organism evidence="1 2">
    <name type="scientific">Thalictrum thalictroides</name>
    <name type="common">Rue-anemone</name>
    <name type="synonym">Anemone thalictroides</name>
    <dbReference type="NCBI Taxonomy" id="46969"/>
    <lineage>
        <taxon>Eukaryota</taxon>
        <taxon>Viridiplantae</taxon>
        <taxon>Streptophyta</taxon>
        <taxon>Embryophyta</taxon>
        <taxon>Tracheophyta</taxon>
        <taxon>Spermatophyta</taxon>
        <taxon>Magnoliopsida</taxon>
        <taxon>Ranunculales</taxon>
        <taxon>Ranunculaceae</taxon>
        <taxon>Thalictroideae</taxon>
        <taxon>Thalictrum</taxon>
    </lineage>
</organism>
<reference evidence="1 2" key="1">
    <citation type="submission" date="2020-06" db="EMBL/GenBank/DDBJ databases">
        <title>Transcriptomic and genomic resources for Thalictrum thalictroides and T. hernandezii: Facilitating candidate gene discovery in an emerging model plant lineage.</title>
        <authorList>
            <person name="Arias T."/>
            <person name="Riano-Pachon D.M."/>
            <person name="Di Stilio V.S."/>
        </authorList>
    </citation>
    <scope>NUCLEOTIDE SEQUENCE [LARGE SCALE GENOMIC DNA]</scope>
    <source>
        <strain evidence="2">cv. WT478/WT964</strain>
        <tissue evidence="1">Leaves</tissue>
    </source>
</reference>
<evidence type="ECO:0000313" key="1">
    <source>
        <dbReference type="EMBL" id="KAF5176916.1"/>
    </source>
</evidence>
<evidence type="ECO:0008006" key="3">
    <source>
        <dbReference type="Google" id="ProtNLM"/>
    </source>
</evidence>
<dbReference type="EMBL" id="JABWDY010042086">
    <property type="protein sequence ID" value="KAF5176916.1"/>
    <property type="molecule type" value="Genomic_DNA"/>
</dbReference>
<protein>
    <recommendedName>
        <fullName evidence="3">WW domain-containing protein</fullName>
    </recommendedName>
</protein>
<name>A0A7J6UWD8_THATH</name>
<evidence type="ECO:0000313" key="2">
    <source>
        <dbReference type="Proteomes" id="UP000554482"/>
    </source>
</evidence>
<accession>A0A7J6UWD8</accession>
<keyword evidence="2" id="KW-1185">Reference proteome</keyword>
<dbReference type="Proteomes" id="UP000554482">
    <property type="component" value="Unassembled WGS sequence"/>
</dbReference>
<gene>
    <name evidence="1" type="ORF">FRX31_033496</name>
</gene>
<sequence>MKVAHTFCTGAAGLKSQNMIKFAKDPSTDCVCYYNETTGSSKWVSPSIATTLPECPSSFPLPPDWVKTETATGSSKWVSPSIATTLPECPSSFPLPPIQYYVQSYRNTKTGESTHYCLGCKEWGVEFADAGGYCSHCLRYFEIYSRQLIISCPCRSFLPRNVIELQSLQPMSDHLLNDKYFNFLQEGRKEAWSTPGD</sequence>